<evidence type="ECO:0000313" key="1">
    <source>
        <dbReference type="EMBL" id="CAG6764151.1"/>
    </source>
</evidence>
<proteinExistence type="predicted"/>
<dbReference type="EMBL" id="HBUF01565060">
    <property type="protein sequence ID" value="CAG6764155.1"/>
    <property type="molecule type" value="Transcribed_RNA"/>
</dbReference>
<accession>A0A8D9AHN7</accession>
<organism evidence="1">
    <name type="scientific">Cacopsylla melanoneura</name>
    <dbReference type="NCBI Taxonomy" id="428564"/>
    <lineage>
        <taxon>Eukaryota</taxon>
        <taxon>Metazoa</taxon>
        <taxon>Ecdysozoa</taxon>
        <taxon>Arthropoda</taxon>
        <taxon>Hexapoda</taxon>
        <taxon>Insecta</taxon>
        <taxon>Pterygota</taxon>
        <taxon>Neoptera</taxon>
        <taxon>Paraneoptera</taxon>
        <taxon>Hemiptera</taxon>
        <taxon>Sternorrhyncha</taxon>
        <taxon>Psylloidea</taxon>
        <taxon>Psyllidae</taxon>
        <taxon>Psyllinae</taxon>
        <taxon>Cacopsylla</taxon>
    </lineage>
</organism>
<dbReference type="EMBL" id="HBUF01020136">
    <property type="protein sequence ID" value="CAG6610915.1"/>
    <property type="molecule type" value="Transcribed_RNA"/>
</dbReference>
<dbReference type="EMBL" id="HBUF01379378">
    <property type="protein sequence ID" value="CAG6729634.1"/>
    <property type="molecule type" value="Transcribed_RNA"/>
</dbReference>
<dbReference type="EMBL" id="HBUF01565061">
    <property type="protein sequence ID" value="CAG6764159.1"/>
    <property type="molecule type" value="Transcribed_RNA"/>
</dbReference>
<dbReference type="EMBL" id="HBUF01216388">
    <property type="protein sequence ID" value="CAG6667375.1"/>
    <property type="molecule type" value="Transcribed_RNA"/>
</dbReference>
<dbReference type="EMBL" id="HBUF01216389">
    <property type="protein sequence ID" value="CAG6667377.1"/>
    <property type="molecule type" value="Transcribed_RNA"/>
</dbReference>
<dbReference type="EMBL" id="HBUF01020138">
    <property type="protein sequence ID" value="CAG6610921.1"/>
    <property type="molecule type" value="Transcribed_RNA"/>
</dbReference>
<dbReference type="EMBL" id="HBUF01379379">
    <property type="protein sequence ID" value="CAG6729636.1"/>
    <property type="molecule type" value="Transcribed_RNA"/>
</dbReference>
<dbReference type="EMBL" id="HBUF01565058">
    <property type="protein sequence ID" value="CAG6764148.1"/>
    <property type="molecule type" value="Transcribed_RNA"/>
</dbReference>
<dbReference type="EMBL" id="HBUF01020135">
    <property type="protein sequence ID" value="CAG6610912.1"/>
    <property type="molecule type" value="Transcribed_RNA"/>
</dbReference>
<dbReference type="EMBL" id="HBUF01216387">
    <property type="protein sequence ID" value="CAG6667373.1"/>
    <property type="molecule type" value="Transcribed_RNA"/>
</dbReference>
<dbReference type="EMBL" id="HBUF01565059">
    <property type="protein sequence ID" value="CAG6764151.1"/>
    <property type="molecule type" value="Transcribed_RNA"/>
</dbReference>
<dbReference type="EMBL" id="HBUF01020137">
    <property type="protein sequence ID" value="CAG6610918.1"/>
    <property type="molecule type" value="Transcribed_RNA"/>
</dbReference>
<dbReference type="AlphaFoldDB" id="A0A8D9AHN7"/>
<protein>
    <submittedName>
        <fullName evidence="1">Uncharacterized protein</fullName>
    </submittedName>
</protein>
<sequence length="106" mass="12624">MDRRILEYRYKVGSEVCGRSLSGGGRQELRTEYATCRVLCQTPHVKRRATLVRQGPNFSRRRFLIGRKFHRSRELLFHSQIHHRYSHLGLQRLEFRQCRRSLGVLG</sequence>
<reference evidence="1" key="1">
    <citation type="submission" date="2021-05" db="EMBL/GenBank/DDBJ databases">
        <authorList>
            <person name="Alioto T."/>
            <person name="Alioto T."/>
            <person name="Gomez Garrido J."/>
        </authorList>
    </citation>
    <scope>NUCLEOTIDE SEQUENCE</scope>
</reference>
<dbReference type="EMBL" id="HBUF01379380">
    <property type="protein sequence ID" value="CAG6729638.1"/>
    <property type="molecule type" value="Transcribed_RNA"/>
</dbReference>
<name>A0A8D9AHN7_9HEMI</name>